<evidence type="ECO:0000256" key="6">
    <source>
        <dbReference type="ARBA" id="ARBA00023268"/>
    </source>
</evidence>
<evidence type="ECO:0000256" key="5">
    <source>
        <dbReference type="ARBA" id="ARBA00022801"/>
    </source>
</evidence>
<evidence type="ECO:0000259" key="10">
    <source>
        <dbReference type="Pfam" id="PF00905"/>
    </source>
</evidence>
<keyword evidence="5" id="KW-0378">Hydrolase</keyword>
<sequence>MSASSKPVAQTWFGPITAVQRRAMFALVPVAVAFGLVVGLAFLPLTSAFGGLAKVGSETVLELPDELVLPPAPESSTLYASDGTTVIATFGDQYRVQLEYDQIPESVIDALLATEDSNFFEHNGVDPEGVMRALVTNVANGGTSEGASTITMQYVRQVLSYTATTPDEVAAASEVTIDRKVKEMGYALALEEEMTKQEILTNYLNTVYFGNGAYGIGAAAQVYYGKVPADLTVAESAMLVGLIQSPSTYDPINGSSEAAQVRRDHVIDRMVDVEALTPAEGDTARAEGLNLNPQDANNTMGGAIDSDYGFFVDYFEQWWNQQEDFGDSDEVRKARLYRGGYEIVSTLDVGLQEAAQDAVEEQKPMGSEFALGSVVVEPGTGGIQVMAVNRNYSNDTSENGPNTSNPEYKGSYPNTTNPLLSGNSAVPGYQAGSSFKMFTMLAALEEGYPLDTTIYSPYQYTSKYVVGDGAASCGNKWCPKNASESEVGNYNMWTGFGESVNTYFVQLAERVGVEKAIGVAERLGIKFRSQEDLNFVTNYPETYGPFVLGVTQTTPLDMAAAYAALPADGVYCPPIPAQSATTLAGETIPFESACDQALSVEVARAAVDAARCPTEYGAAKGNCTWGTAPQVGNAVDGPVAGKTGTTDGNSTNWFVGFTPNAAAAAFIADPDSPQNLVGKGNLGKPANAVADILAAQWEMNGEGDFTPPKELVH</sequence>
<dbReference type="RefSeq" id="WP_289957779.1">
    <property type="nucleotide sequence ID" value="NZ_JAUEMJ010000004.1"/>
</dbReference>
<evidence type="ECO:0000313" key="13">
    <source>
        <dbReference type="EMBL" id="MDN3242941.1"/>
    </source>
</evidence>
<comment type="caution">
    <text evidence="12">The sequence shown here is derived from an EMBL/GenBank/DDBJ whole genome shotgun (WGS) entry which is preliminary data.</text>
</comment>
<keyword evidence="1" id="KW-0121">Carboxypeptidase</keyword>
<dbReference type="EMBL" id="JAUEMJ010000004">
    <property type="protein sequence ID" value="MDN3240856.1"/>
    <property type="molecule type" value="Genomic_DNA"/>
</dbReference>
<dbReference type="InterPro" id="IPR023346">
    <property type="entry name" value="Lysozyme-like_dom_sf"/>
</dbReference>
<dbReference type="Proteomes" id="UP001171902">
    <property type="component" value="Unassembled WGS sequence"/>
</dbReference>
<gene>
    <name evidence="12" type="ORF">QWI33_14065</name>
    <name evidence="13" type="ORF">QWI33_24680</name>
</gene>
<evidence type="ECO:0000313" key="14">
    <source>
        <dbReference type="Proteomes" id="UP001171902"/>
    </source>
</evidence>
<feature type="transmembrane region" description="Helical" evidence="9">
    <location>
        <begin position="23"/>
        <end position="45"/>
    </location>
</feature>
<dbReference type="PANTHER" id="PTHR32282:SF33">
    <property type="entry name" value="PEPTIDOGLYCAN GLYCOSYLTRANSFERASE"/>
    <property type="match status" value="1"/>
</dbReference>
<evidence type="ECO:0000256" key="3">
    <source>
        <dbReference type="ARBA" id="ARBA00022676"/>
    </source>
</evidence>
<name>A0ABT7YQI4_9ACTN</name>
<dbReference type="Pfam" id="PF00905">
    <property type="entry name" value="Transpeptidase"/>
    <property type="match status" value="1"/>
</dbReference>
<dbReference type="Gene3D" id="3.40.710.10">
    <property type="entry name" value="DD-peptidase/beta-lactamase superfamily"/>
    <property type="match status" value="1"/>
</dbReference>
<keyword evidence="6" id="KW-0511">Multifunctional enzyme</keyword>
<keyword evidence="3" id="KW-0328">Glycosyltransferase</keyword>
<reference evidence="12" key="1">
    <citation type="submission" date="2023-06" db="EMBL/GenBank/DDBJ databases">
        <title>Gycomyces niveus sp.nov., a novel actinomycete isolated from soil in Shouguang.</title>
        <authorList>
            <person name="Yang X."/>
            <person name="Zhao J."/>
        </authorList>
    </citation>
    <scope>NUCLEOTIDE SEQUENCE</scope>
    <source>
        <strain evidence="12">NEAU C2</strain>
    </source>
</reference>
<evidence type="ECO:0000256" key="7">
    <source>
        <dbReference type="ARBA" id="ARBA00034000"/>
    </source>
</evidence>
<dbReference type="InterPro" id="IPR001264">
    <property type="entry name" value="Glyco_trans_51"/>
</dbReference>
<accession>A0ABT7YQI4</accession>
<dbReference type="InterPro" id="IPR050396">
    <property type="entry name" value="Glycosyltr_51/Transpeptidase"/>
</dbReference>
<dbReference type="Pfam" id="PF00912">
    <property type="entry name" value="Transgly"/>
    <property type="match status" value="1"/>
</dbReference>
<keyword evidence="2" id="KW-0645">Protease</keyword>
<dbReference type="InterPro" id="IPR001460">
    <property type="entry name" value="PCN-bd_Tpept"/>
</dbReference>
<evidence type="ECO:0000259" key="11">
    <source>
        <dbReference type="Pfam" id="PF00912"/>
    </source>
</evidence>
<dbReference type="InterPro" id="IPR036950">
    <property type="entry name" value="PBP_transglycosylase"/>
</dbReference>
<feature type="domain" description="Glycosyl transferase family 51" evidence="11">
    <location>
        <begin position="86"/>
        <end position="270"/>
    </location>
</feature>
<dbReference type="InterPro" id="IPR012338">
    <property type="entry name" value="Beta-lactam/transpept-like"/>
</dbReference>
<keyword evidence="9" id="KW-1133">Transmembrane helix</keyword>
<evidence type="ECO:0000256" key="9">
    <source>
        <dbReference type="SAM" id="Phobius"/>
    </source>
</evidence>
<comment type="catalytic activity">
    <reaction evidence="7">
        <text>Preferential cleavage: (Ac)2-L-Lys-D-Ala-|-D-Ala. Also transpeptidation of peptidyl-alanyl moieties that are N-acyl substituents of D-alanine.</text>
        <dbReference type="EC" id="3.4.16.4"/>
    </reaction>
</comment>
<dbReference type="SUPFAM" id="SSF56601">
    <property type="entry name" value="beta-lactamase/transpeptidase-like"/>
    <property type="match status" value="1"/>
</dbReference>
<keyword evidence="14" id="KW-1185">Reference proteome</keyword>
<keyword evidence="9" id="KW-0812">Transmembrane</keyword>
<protein>
    <submittedName>
        <fullName evidence="12">Transglycosylase domain-containing protein</fullName>
    </submittedName>
</protein>
<dbReference type="EMBL" id="JAUEMJ010000010">
    <property type="protein sequence ID" value="MDN3242941.1"/>
    <property type="molecule type" value="Genomic_DNA"/>
</dbReference>
<keyword evidence="4" id="KW-0808">Transferase</keyword>
<dbReference type="Gene3D" id="1.10.3810.10">
    <property type="entry name" value="Biosynthetic peptidoglycan transglycosylase-like"/>
    <property type="match status" value="1"/>
</dbReference>
<evidence type="ECO:0000256" key="1">
    <source>
        <dbReference type="ARBA" id="ARBA00022645"/>
    </source>
</evidence>
<evidence type="ECO:0000313" key="12">
    <source>
        <dbReference type="EMBL" id="MDN3240856.1"/>
    </source>
</evidence>
<dbReference type="SUPFAM" id="SSF53955">
    <property type="entry name" value="Lysozyme-like"/>
    <property type="match status" value="1"/>
</dbReference>
<proteinExistence type="predicted"/>
<evidence type="ECO:0000256" key="4">
    <source>
        <dbReference type="ARBA" id="ARBA00022679"/>
    </source>
</evidence>
<evidence type="ECO:0000256" key="2">
    <source>
        <dbReference type="ARBA" id="ARBA00022670"/>
    </source>
</evidence>
<keyword evidence="9" id="KW-0472">Membrane</keyword>
<organism evidence="12 14">
    <name type="scientific">Glycomyces tritici</name>
    <dbReference type="NCBI Taxonomy" id="2665176"/>
    <lineage>
        <taxon>Bacteria</taxon>
        <taxon>Bacillati</taxon>
        <taxon>Actinomycetota</taxon>
        <taxon>Actinomycetes</taxon>
        <taxon>Glycomycetales</taxon>
        <taxon>Glycomycetaceae</taxon>
        <taxon>Glycomyces</taxon>
    </lineage>
</organism>
<comment type="catalytic activity">
    <reaction evidence="8">
        <text>[GlcNAc-(1-&gt;4)-Mur2Ac(oyl-L-Ala-gamma-D-Glu-L-Lys-D-Ala-D-Ala)](n)-di-trans,octa-cis-undecaprenyl diphosphate + beta-D-GlcNAc-(1-&gt;4)-Mur2Ac(oyl-L-Ala-gamma-D-Glu-L-Lys-D-Ala-D-Ala)-di-trans,octa-cis-undecaprenyl diphosphate = [GlcNAc-(1-&gt;4)-Mur2Ac(oyl-L-Ala-gamma-D-Glu-L-Lys-D-Ala-D-Ala)](n+1)-di-trans,octa-cis-undecaprenyl diphosphate + di-trans,octa-cis-undecaprenyl diphosphate + H(+)</text>
        <dbReference type="Rhea" id="RHEA:23708"/>
        <dbReference type="Rhea" id="RHEA-COMP:9602"/>
        <dbReference type="Rhea" id="RHEA-COMP:9603"/>
        <dbReference type="ChEBI" id="CHEBI:15378"/>
        <dbReference type="ChEBI" id="CHEBI:58405"/>
        <dbReference type="ChEBI" id="CHEBI:60033"/>
        <dbReference type="ChEBI" id="CHEBI:78435"/>
        <dbReference type="EC" id="2.4.99.28"/>
    </reaction>
</comment>
<dbReference type="PANTHER" id="PTHR32282">
    <property type="entry name" value="BINDING PROTEIN TRANSPEPTIDASE, PUTATIVE-RELATED"/>
    <property type="match status" value="1"/>
</dbReference>
<feature type="domain" description="Penicillin-binding protein transpeptidase" evidence="10">
    <location>
        <begin position="374"/>
        <end position="691"/>
    </location>
</feature>
<evidence type="ECO:0000256" key="8">
    <source>
        <dbReference type="ARBA" id="ARBA00049902"/>
    </source>
</evidence>